<dbReference type="InterPro" id="IPR020843">
    <property type="entry name" value="ER"/>
</dbReference>
<reference evidence="7 8" key="1">
    <citation type="submission" date="2016-03" db="EMBL/GenBank/DDBJ databases">
        <title>Choanephora cucurbitarum.</title>
        <authorList>
            <person name="Min B."/>
            <person name="Park H."/>
            <person name="Park J.-H."/>
            <person name="Shin H.-D."/>
            <person name="Choi I.-G."/>
        </authorList>
    </citation>
    <scope>NUCLEOTIDE SEQUENCE [LARGE SCALE GENOMIC DNA]</scope>
    <source>
        <strain evidence="7 8">KUS-F28377</strain>
    </source>
</reference>
<dbReference type="Gene3D" id="3.90.180.10">
    <property type="entry name" value="Medium-chain alcohol dehydrogenases, catalytic domain"/>
    <property type="match status" value="1"/>
</dbReference>
<gene>
    <name evidence="7" type="primary">adhC2_2</name>
    <name evidence="7" type="ORF">A0J61_08326</name>
</gene>
<dbReference type="GO" id="GO:0008270">
    <property type="term" value="F:zinc ion binding"/>
    <property type="evidence" value="ECO:0007669"/>
    <property type="project" value="InterPro"/>
</dbReference>
<dbReference type="FunCoup" id="A0A1C7N8E8">
    <property type="interactions" value="328"/>
</dbReference>
<dbReference type="FunFam" id="3.40.50.720:FF:000022">
    <property type="entry name" value="Cinnamyl alcohol dehydrogenase"/>
    <property type="match status" value="1"/>
</dbReference>
<dbReference type="InterPro" id="IPR013154">
    <property type="entry name" value="ADH-like_N"/>
</dbReference>
<dbReference type="InterPro" id="IPR013149">
    <property type="entry name" value="ADH-like_C"/>
</dbReference>
<dbReference type="Gene3D" id="3.40.50.720">
    <property type="entry name" value="NAD(P)-binding Rossmann-like Domain"/>
    <property type="match status" value="1"/>
</dbReference>
<evidence type="ECO:0000256" key="1">
    <source>
        <dbReference type="ARBA" id="ARBA00001947"/>
    </source>
</evidence>
<comment type="caution">
    <text evidence="7">The sequence shown here is derived from an EMBL/GenBank/DDBJ whole genome shotgun (WGS) entry which is preliminary data.</text>
</comment>
<dbReference type="PANTHER" id="PTHR42683">
    <property type="entry name" value="ALDEHYDE REDUCTASE"/>
    <property type="match status" value="1"/>
</dbReference>
<dbReference type="AlphaFoldDB" id="A0A1C7N8E8"/>
<dbReference type="InterPro" id="IPR047109">
    <property type="entry name" value="CAD-like"/>
</dbReference>
<keyword evidence="3 5" id="KW-0862">Zinc</keyword>
<dbReference type="GO" id="GO:0016616">
    <property type="term" value="F:oxidoreductase activity, acting on the CH-OH group of donors, NAD or NADP as acceptor"/>
    <property type="evidence" value="ECO:0007669"/>
    <property type="project" value="InterPro"/>
</dbReference>
<dbReference type="SUPFAM" id="SSF50129">
    <property type="entry name" value="GroES-like"/>
    <property type="match status" value="1"/>
</dbReference>
<keyword evidence="8" id="KW-1185">Reference proteome</keyword>
<dbReference type="SUPFAM" id="SSF51735">
    <property type="entry name" value="NAD(P)-binding Rossmann-fold domains"/>
    <property type="match status" value="1"/>
</dbReference>
<dbReference type="CDD" id="cd05283">
    <property type="entry name" value="CAD1"/>
    <property type="match status" value="1"/>
</dbReference>
<evidence type="ECO:0000313" key="8">
    <source>
        <dbReference type="Proteomes" id="UP000093000"/>
    </source>
</evidence>
<dbReference type="InterPro" id="IPR036291">
    <property type="entry name" value="NAD(P)-bd_dom_sf"/>
</dbReference>
<dbReference type="EMBL" id="LUGH01000630">
    <property type="protein sequence ID" value="OBZ83624.1"/>
    <property type="molecule type" value="Genomic_DNA"/>
</dbReference>
<accession>A0A1C7N8E8</accession>
<organism evidence="7 8">
    <name type="scientific">Choanephora cucurbitarum</name>
    <dbReference type="NCBI Taxonomy" id="101091"/>
    <lineage>
        <taxon>Eukaryota</taxon>
        <taxon>Fungi</taxon>
        <taxon>Fungi incertae sedis</taxon>
        <taxon>Mucoromycota</taxon>
        <taxon>Mucoromycotina</taxon>
        <taxon>Mucoromycetes</taxon>
        <taxon>Mucorales</taxon>
        <taxon>Mucorineae</taxon>
        <taxon>Choanephoraceae</taxon>
        <taxon>Choanephoroideae</taxon>
        <taxon>Choanephora</taxon>
    </lineage>
</organism>
<evidence type="ECO:0000256" key="2">
    <source>
        <dbReference type="ARBA" id="ARBA00022723"/>
    </source>
</evidence>
<evidence type="ECO:0000256" key="3">
    <source>
        <dbReference type="ARBA" id="ARBA00022833"/>
    </source>
</evidence>
<dbReference type="Pfam" id="PF08240">
    <property type="entry name" value="ADH_N"/>
    <property type="match status" value="1"/>
</dbReference>
<dbReference type="Pfam" id="PF00107">
    <property type="entry name" value="ADH_zinc_N"/>
    <property type="match status" value="1"/>
</dbReference>
<evidence type="ECO:0000256" key="5">
    <source>
        <dbReference type="RuleBase" id="RU361277"/>
    </source>
</evidence>
<dbReference type="STRING" id="101091.A0A1C7N8E8"/>
<dbReference type="Proteomes" id="UP000093000">
    <property type="component" value="Unassembled WGS sequence"/>
</dbReference>
<proteinExistence type="inferred from homology"/>
<dbReference type="PROSITE" id="PS00059">
    <property type="entry name" value="ADH_ZINC"/>
    <property type="match status" value="1"/>
</dbReference>
<keyword evidence="2 5" id="KW-0479">Metal-binding</keyword>
<dbReference type="InterPro" id="IPR002328">
    <property type="entry name" value="ADH_Zn_CS"/>
</dbReference>
<name>A0A1C7N8E8_9FUNG</name>
<sequence>MSSTESDIFNGWAGTGKGKPLERMQLSLRRWDEDCVDINITHCGVCASDLHCLDQDDQWGPTDYPCVVGHEIVGVVARVGKNVSRFKVGDRVGVGAQCTSCHECDECNNHRENLCPNFGMTYNARWPNGDKTYGGYADKWRGDHRFVFKIPDHLSSEVAATFFCAGITSYSPLKRTGVNEDSVVGIMGIGGLGHYGILWAKAMGAKVVAISTGDRKRNVSYELGCDDFIDSTNPDDMARYEKKFTHILCTGCSPDFQWSTYLNLIRGNGYFLNVNAPAWELPPMPPFMMLMAQVFIQGSCLGSPVEIEEMLKFAEQKNVRPWITMFSMKDVNKVLEDFRAGKPRFRFVLEN</sequence>
<evidence type="ECO:0000256" key="4">
    <source>
        <dbReference type="ARBA" id="ARBA00023002"/>
    </source>
</evidence>
<dbReference type="OrthoDB" id="1879366at2759"/>
<evidence type="ECO:0000259" key="6">
    <source>
        <dbReference type="SMART" id="SM00829"/>
    </source>
</evidence>
<protein>
    <submittedName>
        <fullName evidence="7">NADP-dependent alcohol dehydrogenase C 2</fullName>
    </submittedName>
</protein>
<comment type="similarity">
    <text evidence="5">Belongs to the zinc-containing alcohol dehydrogenase family.</text>
</comment>
<keyword evidence="4" id="KW-0560">Oxidoreductase</keyword>
<evidence type="ECO:0000313" key="7">
    <source>
        <dbReference type="EMBL" id="OBZ83624.1"/>
    </source>
</evidence>
<dbReference type="InterPro" id="IPR011032">
    <property type="entry name" value="GroES-like_sf"/>
</dbReference>
<dbReference type="SMART" id="SM00829">
    <property type="entry name" value="PKS_ER"/>
    <property type="match status" value="1"/>
</dbReference>
<feature type="domain" description="Enoyl reductase (ER)" evidence="6">
    <location>
        <begin position="19"/>
        <end position="349"/>
    </location>
</feature>
<comment type="cofactor">
    <cofactor evidence="1 5">
        <name>Zn(2+)</name>
        <dbReference type="ChEBI" id="CHEBI:29105"/>
    </cofactor>
</comment>
<dbReference type="InParanoid" id="A0A1C7N8E8"/>